<dbReference type="SMART" id="SM00220">
    <property type="entry name" value="S_TKc"/>
    <property type="match status" value="1"/>
</dbReference>
<comment type="similarity">
    <text evidence="3">In the C-terminal section; belongs to the protein kinase superfamily. Ser/Thr protein kinase family.</text>
</comment>
<sequence length="260" mass="28779">MTSMAAMAYYNSVHDANNISEESFCGGGLGSTTFGAQHCHTRKRCDIGLDCTVKYPIEEGRRESAGRKALKMRYLHHEETPHIIHRDVKASNVLLDANFTAKVADFGFAKLVPEGATQMTTNVKGTVGYLAPEYAMLGKVSHRCDVYSFGVLLLEIVTARRPIEKLPGGTNRDIADWATPLAERGAWDRLADPRLLGQFNRAELQNAVVVALRCAEALPGRRPTMKEVAELLRQVPRRTKEVPTAAPVDAEEEVRIYKRG</sequence>
<keyword evidence="5" id="KW-0808">Transferase</keyword>
<comment type="subcellular location">
    <subcellularLocation>
        <location evidence="1">Cell membrane</location>
        <topology evidence="1">Single-pass type I membrane protein</topology>
    </subcellularLocation>
</comment>
<comment type="similarity">
    <text evidence="2">In the N-terminal section; belongs to the leguminous lectin family.</text>
</comment>
<keyword evidence="14" id="KW-0325">Glycoprotein</keyword>
<keyword evidence="9" id="KW-0418">Kinase</keyword>
<evidence type="ECO:0000256" key="6">
    <source>
        <dbReference type="ARBA" id="ARBA00022692"/>
    </source>
</evidence>
<dbReference type="Proteomes" id="UP000734854">
    <property type="component" value="Unassembled WGS sequence"/>
</dbReference>
<evidence type="ECO:0000259" key="15">
    <source>
        <dbReference type="PROSITE" id="PS50011"/>
    </source>
</evidence>
<dbReference type="GO" id="GO:0004672">
    <property type="term" value="F:protein kinase activity"/>
    <property type="evidence" value="ECO:0007669"/>
    <property type="project" value="InterPro"/>
</dbReference>
<keyword evidence="4" id="KW-1003">Cell membrane</keyword>
<dbReference type="InterPro" id="IPR000719">
    <property type="entry name" value="Prot_kinase_dom"/>
</dbReference>
<keyword evidence="12" id="KW-0472">Membrane</keyword>
<dbReference type="PROSITE" id="PS00108">
    <property type="entry name" value="PROTEIN_KINASE_ST"/>
    <property type="match status" value="1"/>
</dbReference>
<dbReference type="PROSITE" id="PS50011">
    <property type="entry name" value="PROTEIN_KINASE_DOM"/>
    <property type="match status" value="1"/>
</dbReference>
<protein>
    <recommendedName>
        <fullName evidence="15">Protein kinase domain-containing protein</fullName>
    </recommendedName>
</protein>
<evidence type="ECO:0000256" key="4">
    <source>
        <dbReference type="ARBA" id="ARBA00022475"/>
    </source>
</evidence>
<name>A0A8J5IMN3_ZINOF</name>
<dbReference type="Pfam" id="PF07714">
    <property type="entry name" value="PK_Tyr_Ser-Thr"/>
    <property type="match status" value="1"/>
</dbReference>
<gene>
    <name evidence="16" type="ORF">ZIOFF_001494</name>
</gene>
<dbReference type="InterPro" id="IPR001245">
    <property type="entry name" value="Ser-Thr/Tyr_kinase_cat_dom"/>
</dbReference>
<dbReference type="SUPFAM" id="SSF56112">
    <property type="entry name" value="Protein kinase-like (PK-like)"/>
    <property type="match status" value="1"/>
</dbReference>
<keyword evidence="6" id="KW-0812">Transmembrane</keyword>
<evidence type="ECO:0000256" key="7">
    <source>
        <dbReference type="ARBA" id="ARBA00022729"/>
    </source>
</evidence>
<evidence type="ECO:0000256" key="12">
    <source>
        <dbReference type="ARBA" id="ARBA00023136"/>
    </source>
</evidence>
<keyword evidence="13" id="KW-0675">Receptor</keyword>
<evidence type="ECO:0000313" key="16">
    <source>
        <dbReference type="EMBL" id="KAG6536438.1"/>
    </source>
</evidence>
<dbReference type="InterPro" id="IPR008271">
    <property type="entry name" value="Ser/Thr_kinase_AS"/>
</dbReference>
<dbReference type="InterPro" id="IPR052059">
    <property type="entry name" value="CR_Ser/Thr_kinase"/>
</dbReference>
<evidence type="ECO:0000256" key="2">
    <source>
        <dbReference type="ARBA" id="ARBA00008536"/>
    </source>
</evidence>
<evidence type="ECO:0000256" key="5">
    <source>
        <dbReference type="ARBA" id="ARBA00022679"/>
    </source>
</evidence>
<evidence type="ECO:0000256" key="10">
    <source>
        <dbReference type="ARBA" id="ARBA00022840"/>
    </source>
</evidence>
<dbReference type="Gene3D" id="1.10.510.10">
    <property type="entry name" value="Transferase(Phosphotransferase) domain 1"/>
    <property type="match status" value="1"/>
</dbReference>
<evidence type="ECO:0000256" key="11">
    <source>
        <dbReference type="ARBA" id="ARBA00022989"/>
    </source>
</evidence>
<dbReference type="FunFam" id="1.10.510.10:FF:000240">
    <property type="entry name" value="Lectin-domain containing receptor kinase A4.3"/>
    <property type="match status" value="1"/>
</dbReference>
<dbReference type="GO" id="GO:0005524">
    <property type="term" value="F:ATP binding"/>
    <property type="evidence" value="ECO:0007669"/>
    <property type="project" value="UniProtKB-KW"/>
</dbReference>
<keyword evidence="8" id="KW-0547">Nucleotide-binding</keyword>
<evidence type="ECO:0000256" key="8">
    <source>
        <dbReference type="ARBA" id="ARBA00022741"/>
    </source>
</evidence>
<keyword evidence="7" id="KW-0732">Signal</keyword>
<keyword evidence="11" id="KW-1133">Transmembrane helix</keyword>
<proteinExistence type="inferred from homology"/>
<comment type="caution">
    <text evidence="16">The sequence shown here is derived from an EMBL/GenBank/DDBJ whole genome shotgun (WGS) entry which is preliminary data.</text>
</comment>
<accession>A0A8J5IMN3</accession>
<evidence type="ECO:0000313" key="17">
    <source>
        <dbReference type="Proteomes" id="UP000734854"/>
    </source>
</evidence>
<dbReference type="AlphaFoldDB" id="A0A8J5IMN3"/>
<keyword evidence="17" id="KW-1185">Reference proteome</keyword>
<organism evidence="16 17">
    <name type="scientific">Zingiber officinale</name>
    <name type="common">Ginger</name>
    <name type="synonym">Amomum zingiber</name>
    <dbReference type="NCBI Taxonomy" id="94328"/>
    <lineage>
        <taxon>Eukaryota</taxon>
        <taxon>Viridiplantae</taxon>
        <taxon>Streptophyta</taxon>
        <taxon>Embryophyta</taxon>
        <taxon>Tracheophyta</taxon>
        <taxon>Spermatophyta</taxon>
        <taxon>Magnoliopsida</taxon>
        <taxon>Liliopsida</taxon>
        <taxon>Zingiberales</taxon>
        <taxon>Zingiberaceae</taxon>
        <taxon>Zingiber</taxon>
    </lineage>
</organism>
<evidence type="ECO:0000256" key="14">
    <source>
        <dbReference type="ARBA" id="ARBA00023180"/>
    </source>
</evidence>
<dbReference type="InterPro" id="IPR011009">
    <property type="entry name" value="Kinase-like_dom_sf"/>
</dbReference>
<keyword evidence="10" id="KW-0067">ATP-binding</keyword>
<evidence type="ECO:0000256" key="3">
    <source>
        <dbReference type="ARBA" id="ARBA00010217"/>
    </source>
</evidence>
<dbReference type="PANTHER" id="PTHR47973">
    <property type="entry name" value="CYSTEINE-RICH RECEPTOR-LIKE PROTEIN KINASE 3"/>
    <property type="match status" value="1"/>
</dbReference>
<feature type="domain" description="Protein kinase" evidence="15">
    <location>
        <begin position="1"/>
        <end position="232"/>
    </location>
</feature>
<dbReference type="GO" id="GO:0002229">
    <property type="term" value="P:defense response to oomycetes"/>
    <property type="evidence" value="ECO:0007669"/>
    <property type="project" value="UniProtKB-ARBA"/>
</dbReference>
<evidence type="ECO:0000256" key="9">
    <source>
        <dbReference type="ARBA" id="ARBA00022777"/>
    </source>
</evidence>
<dbReference type="GO" id="GO:0005886">
    <property type="term" value="C:plasma membrane"/>
    <property type="evidence" value="ECO:0007669"/>
    <property type="project" value="UniProtKB-SubCell"/>
</dbReference>
<evidence type="ECO:0000256" key="1">
    <source>
        <dbReference type="ARBA" id="ARBA00004251"/>
    </source>
</evidence>
<dbReference type="EMBL" id="JACMSC010000001">
    <property type="protein sequence ID" value="KAG6536438.1"/>
    <property type="molecule type" value="Genomic_DNA"/>
</dbReference>
<reference evidence="16 17" key="1">
    <citation type="submission" date="2020-08" db="EMBL/GenBank/DDBJ databases">
        <title>Plant Genome Project.</title>
        <authorList>
            <person name="Zhang R.-G."/>
        </authorList>
    </citation>
    <scope>NUCLEOTIDE SEQUENCE [LARGE SCALE GENOMIC DNA]</scope>
    <source>
        <tissue evidence="16">Rhizome</tissue>
    </source>
</reference>
<evidence type="ECO:0000256" key="13">
    <source>
        <dbReference type="ARBA" id="ARBA00023170"/>
    </source>
</evidence>